<dbReference type="EMBL" id="BSXN01002538">
    <property type="protein sequence ID" value="GME76891.1"/>
    <property type="molecule type" value="Genomic_DNA"/>
</dbReference>
<evidence type="ECO:0000313" key="1">
    <source>
        <dbReference type="EMBL" id="GME76891.1"/>
    </source>
</evidence>
<name>A0A9W6WJ49_CANBO</name>
<keyword evidence="2" id="KW-1185">Reference proteome</keyword>
<dbReference type="Proteomes" id="UP001165120">
    <property type="component" value="Unassembled WGS sequence"/>
</dbReference>
<comment type="caution">
    <text evidence="1">The sequence shown here is derived from an EMBL/GenBank/DDBJ whole genome shotgun (WGS) entry which is preliminary data.</text>
</comment>
<proteinExistence type="predicted"/>
<sequence>MTQPNLEGYALKELIKEVCGIECLKSTDVYNALRAFVHWCSIRGVLYKLNVGGSLKLNETLVHHFKSFPDPPNWIKETITNRFPAGTSKISLINKSLITIGNSVFGKLLTIPQGYDLDKIFYLCDSIQKDPVRYHIRAQESQLTSLPPNEISNIVPDLQRYFLLCASILHGSEGKIGSKLLVSSKFPRFNQVKNLDTYSKAHKISQRIKQLSKSKRQQNQYQNQNHNDNSSLKILSNEEIYHEIGIAPNNFFDLLKRHGLNTDN</sequence>
<gene>
    <name evidence="1" type="ORF">Cboi02_000534600</name>
</gene>
<evidence type="ECO:0000313" key="2">
    <source>
        <dbReference type="Proteomes" id="UP001165120"/>
    </source>
</evidence>
<reference evidence="1" key="1">
    <citation type="submission" date="2023-04" db="EMBL/GenBank/DDBJ databases">
        <title>Candida boidinii NBRC 10035.</title>
        <authorList>
            <person name="Ichikawa N."/>
            <person name="Sato H."/>
            <person name="Tonouchi N."/>
        </authorList>
    </citation>
    <scope>NUCLEOTIDE SEQUENCE</scope>
    <source>
        <strain evidence="1">NBRC 10035</strain>
    </source>
</reference>
<accession>A0A9W6WJ49</accession>
<organism evidence="1 2">
    <name type="scientific">Candida boidinii</name>
    <name type="common">Yeast</name>
    <dbReference type="NCBI Taxonomy" id="5477"/>
    <lineage>
        <taxon>Eukaryota</taxon>
        <taxon>Fungi</taxon>
        <taxon>Dikarya</taxon>
        <taxon>Ascomycota</taxon>
        <taxon>Saccharomycotina</taxon>
        <taxon>Pichiomycetes</taxon>
        <taxon>Pichiales</taxon>
        <taxon>Pichiaceae</taxon>
        <taxon>Ogataea</taxon>
        <taxon>Ogataea/Candida clade</taxon>
    </lineage>
</organism>
<dbReference type="AlphaFoldDB" id="A0A9W6WJ49"/>
<protein>
    <submittedName>
        <fullName evidence="1">Unnamed protein product</fullName>
    </submittedName>
</protein>